<sequence>MDQELLDGIRQIIREEISGVKEDISSLKDDVSTLKSDVTSLKTDVSSLMDDVSTLKSDVSSLKTDVSLLKDDVSGLKIDVAGLKSDVAGLKSDVAAMKPQLEENTQMIKTLLARTEANGAKIDQLDNKVAHLQGSEKRQNKLEDELYHHRHKIIIETGEPEFKAS</sequence>
<proteinExistence type="predicted"/>
<evidence type="ECO:0000313" key="1">
    <source>
        <dbReference type="EMBL" id="SIQ29531.1"/>
    </source>
</evidence>
<dbReference type="EMBL" id="FTNC01000003">
    <property type="protein sequence ID" value="SIQ29531.1"/>
    <property type="molecule type" value="Genomic_DNA"/>
</dbReference>
<dbReference type="AlphaFoldDB" id="A0A1N6RL36"/>
<evidence type="ECO:0000313" key="2">
    <source>
        <dbReference type="Proteomes" id="UP000185669"/>
    </source>
</evidence>
<dbReference type="RefSeq" id="WP_076543898.1">
    <property type="nucleotide sequence ID" value="NZ_FTNC01000003.1"/>
</dbReference>
<keyword evidence="2" id="KW-1185">Reference proteome</keyword>
<dbReference type="SUPFAM" id="SSF58100">
    <property type="entry name" value="Bacterial hemolysins"/>
    <property type="match status" value="1"/>
</dbReference>
<gene>
    <name evidence="1" type="ORF">SAMN05421834_10341</name>
</gene>
<accession>A0A1N6RL36</accession>
<dbReference type="OrthoDB" id="1708171at2"/>
<dbReference type="STRING" id="56779.SAMN05421834_10341"/>
<reference evidence="2" key="1">
    <citation type="submission" date="2017-01" db="EMBL/GenBank/DDBJ databases">
        <authorList>
            <person name="Varghese N."/>
            <person name="Submissions S."/>
        </authorList>
    </citation>
    <scope>NUCLEOTIDE SEQUENCE [LARGE SCALE GENOMIC DNA]</scope>
    <source>
        <strain evidence="2">ATCC 700103</strain>
    </source>
</reference>
<dbReference type="Proteomes" id="UP000185669">
    <property type="component" value="Unassembled WGS sequence"/>
</dbReference>
<organism evidence="1 2">
    <name type="scientific">Halanaerobium kushneri</name>
    <dbReference type="NCBI Taxonomy" id="56779"/>
    <lineage>
        <taxon>Bacteria</taxon>
        <taxon>Bacillati</taxon>
        <taxon>Bacillota</taxon>
        <taxon>Clostridia</taxon>
        <taxon>Halanaerobiales</taxon>
        <taxon>Halanaerobiaceae</taxon>
        <taxon>Halanaerobium</taxon>
    </lineage>
</organism>
<name>A0A1N6RL36_9FIRM</name>
<protein>
    <submittedName>
        <fullName evidence="1">Sigma C capsid protein</fullName>
    </submittedName>
</protein>
<dbReference type="Gene3D" id="1.20.5.170">
    <property type="match status" value="2"/>
</dbReference>